<dbReference type="Pfam" id="PF01694">
    <property type="entry name" value="Rhomboid"/>
    <property type="match status" value="1"/>
</dbReference>
<dbReference type="HOGENOM" id="CLU_095713_0_0_12"/>
<evidence type="ECO:0000259" key="6">
    <source>
        <dbReference type="Pfam" id="PF01694"/>
    </source>
</evidence>
<gene>
    <name evidence="7" type="ordered locus">STHERM_c19270</name>
</gene>
<dbReference type="KEGG" id="sta:STHERM_c19270"/>
<proteinExistence type="predicted"/>
<dbReference type="AlphaFoldDB" id="E0RQ09"/>
<evidence type="ECO:0000256" key="5">
    <source>
        <dbReference type="SAM" id="Phobius"/>
    </source>
</evidence>
<keyword evidence="2 5" id="KW-0812">Transmembrane</keyword>
<sequence>MKIRYNAPVVLTFGLLSTVILMLDLYAGTNLTLRLFSVPGRSAFEPSSLVHWLRLFTHVLGHASWAHLLGNVALILLLGPMLEEKYGSGRLLGMILVTALATGIANILLFPTGLLGASSVVFMMIILSSFANRRGNEIPLTFILVVIIYLGREISAAFQQNNVSEFAHLIGGLCGSVFGFLRTKGRS</sequence>
<feature type="domain" description="Peptidase S54 rhomboid" evidence="6">
    <location>
        <begin position="51"/>
        <end position="182"/>
    </location>
</feature>
<comment type="subcellular location">
    <subcellularLocation>
        <location evidence="1">Membrane</location>
        <topology evidence="1">Multi-pass membrane protein</topology>
    </subcellularLocation>
</comment>
<dbReference type="GO" id="GO:0016020">
    <property type="term" value="C:membrane"/>
    <property type="evidence" value="ECO:0007669"/>
    <property type="project" value="UniProtKB-SubCell"/>
</dbReference>
<evidence type="ECO:0000313" key="8">
    <source>
        <dbReference type="Proteomes" id="UP000001296"/>
    </source>
</evidence>
<accession>E0RQ09</accession>
<organism evidence="7 8">
    <name type="scientific">Winmispira thermophila (strain ATCC 49972 / DSM 6192 / RI 19.B1)</name>
    <name type="common">Spirochaeta thermophila</name>
    <dbReference type="NCBI Taxonomy" id="665571"/>
    <lineage>
        <taxon>Bacteria</taxon>
        <taxon>Pseudomonadati</taxon>
        <taxon>Spirochaetota</taxon>
        <taxon>Spirochaetia</taxon>
        <taxon>Winmispirales</taxon>
        <taxon>Winmispiraceae</taxon>
        <taxon>Winmispira</taxon>
    </lineage>
</organism>
<evidence type="ECO:0000256" key="3">
    <source>
        <dbReference type="ARBA" id="ARBA00022989"/>
    </source>
</evidence>
<dbReference type="SUPFAM" id="SSF144091">
    <property type="entry name" value="Rhomboid-like"/>
    <property type="match status" value="1"/>
</dbReference>
<name>E0RQ09_WINT6</name>
<protein>
    <submittedName>
        <fullName evidence="7">Rhomboid-like protein</fullName>
    </submittedName>
</protein>
<keyword evidence="3 5" id="KW-1133">Transmembrane helix</keyword>
<dbReference type="InterPro" id="IPR035952">
    <property type="entry name" value="Rhomboid-like_sf"/>
</dbReference>
<feature type="transmembrane region" description="Helical" evidence="5">
    <location>
        <begin position="7"/>
        <end position="27"/>
    </location>
</feature>
<feature type="transmembrane region" description="Helical" evidence="5">
    <location>
        <begin position="138"/>
        <end position="158"/>
    </location>
</feature>
<feature type="transmembrane region" description="Helical" evidence="5">
    <location>
        <begin position="91"/>
        <end position="108"/>
    </location>
</feature>
<dbReference type="RefSeq" id="WP_013314701.1">
    <property type="nucleotide sequence ID" value="NC_014484.1"/>
</dbReference>
<evidence type="ECO:0000256" key="2">
    <source>
        <dbReference type="ARBA" id="ARBA00022692"/>
    </source>
</evidence>
<dbReference type="Gene3D" id="1.20.1540.10">
    <property type="entry name" value="Rhomboid-like"/>
    <property type="match status" value="1"/>
</dbReference>
<reference key="1">
    <citation type="submission" date="2009-08" db="EMBL/GenBank/DDBJ databases">
        <title>The genome sequence of Spirochaeta thermophila DSM6192.</title>
        <authorList>
            <person name="Angelov A."/>
            <person name="Mientus M."/>
            <person name="Wittenberg S."/>
            <person name="Lehmann R."/>
            <person name="Liesegang H."/>
            <person name="Daniel R."/>
            <person name="Liebl W."/>
        </authorList>
    </citation>
    <scope>NUCLEOTIDE SEQUENCE</scope>
    <source>
        <strain>DSM 6192</strain>
    </source>
</reference>
<dbReference type="GO" id="GO:0004252">
    <property type="term" value="F:serine-type endopeptidase activity"/>
    <property type="evidence" value="ECO:0007669"/>
    <property type="project" value="InterPro"/>
</dbReference>
<dbReference type="InterPro" id="IPR022764">
    <property type="entry name" value="Peptidase_S54_rhomboid_dom"/>
</dbReference>
<evidence type="ECO:0000256" key="4">
    <source>
        <dbReference type="ARBA" id="ARBA00023136"/>
    </source>
</evidence>
<dbReference type="EMBL" id="CP001698">
    <property type="protein sequence ID" value="ADN02862.1"/>
    <property type="molecule type" value="Genomic_DNA"/>
</dbReference>
<evidence type="ECO:0000313" key="7">
    <source>
        <dbReference type="EMBL" id="ADN02862.1"/>
    </source>
</evidence>
<dbReference type="PANTHER" id="PTHR43066">
    <property type="entry name" value="RHOMBOID-RELATED PROTEIN"/>
    <property type="match status" value="1"/>
</dbReference>
<evidence type="ECO:0000256" key="1">
    <source>
        <dbReference type="ARBA" id="ARBA00004141"/>
    </source>
</evidence>
<dbReference type="PaxDb" id="665571-STHERM_c19270"/>
<keyword evidence="4 5" id="KW-0472">Membrane</keyword>
<dbReference type="Proteomes" id="UP000001296">
    <property type="component" value="Chromosome"/>
</dbReference>
<feature type="transmembrane region" description="Helical" evidence="5">
    <location>
        <begin position="164"/>
        <end position="181"/>
    </location>
</feature>
<dbReference type="eggNOG" id="COG0705">
    <property type="taxonomic scope" value="Bacteria"/>
</dbReference>
<feature type="transmembrane region" description="Helical" evidence="5">
    <location>
        <begin position="114"/>
        <end position="131"/>
    </location>
</feature>
<reference evidence="7 8" key="2">
    <citation type="journal article" date="2010" name="J. Bacteriol.">
        <title>Genome sequence of the polysaccharide-degrading, thermophilic anaerobe Spirochaeta thermophila DSM 6192.</title>
        <authorList>
            <person name="Angelov A."/>
            <person name="Liebl S."/>
            <person name="Ballschmiter M."/>
            <person name="Bomeke M."/>
            <person name="Lehmann R."/>
            <person name="Liesegang H."/>
            <person name="Daniel R."/>
            <person name="Liebl W."/>
        </authorList>
    </citation>
    <scope>NUCLEOTIDE SEQUENCE [LARGE SCALE GENOMIC DNA]</scope>
    <source>
        <strain evidence="8">ATCC 49972 / DSM 6192 / RI 19.B1</strain>
    </source>
</reference>
<feature type="transmembrane region" description="Helical" evidence="5">
    <location>
        <begin position="55"/>
        <end position="79"/>
    </location>
</feature>